<dbReference type="EMBL" id="GDAI01002346">
    <property type="protein sequence ID" value="JAI15257.1"/>
    <property type="molecule type" value="mRNA"/>
</dbReference>
<evidence type="ECO:0000259" key="1">
    <source>
        <dbReference type="PROSITE" id="PS51029"/>
    </source>
</evidence>
<dbReference type="GO" id="GO:0006357">
    <property type="term" value="P:regulation of transcription by RNA polymerase II"/>
    <property type="evidence" value="ECO:0007669"/>
    <property type="project" value="TreeGrafter"/>
</dbReference>
<organism evidence="2">
    <name type="scientific">Tabanus bromius</name>
    <name type="common">Band-eyed brown horse fly</name>
    <dbReference type="NCBI Taxonomy" id="304241"/>
    <lineage>
        <taxon>Eukaryota</taxon>
        <taxon>Metazoa</taxon>
        <taxon>Ecdysozoa</taxon>
        <taxon>Arthropoda</taxon>
        <taxon>Hexapoda</taxon>
        <taxon>Insecta</taxon>
        <taxon>Pterygota</taxon>
        <taxon>Neoptera</taxon>
        <taxon>Endopterygota</taxon>
        <taxon>Diptera</taxon>
        <taxon>Brachycera</taxon>
        <taxon>Tabanomorpha</taxon>
        <taxon>Tabanoidea</taxon>
        <taxon>Tabanidae</taxon>
        <taxon>Tabanus</taxon>
    </lineage>
</organism>
<reference evidence="2" key="1">
    <citation type="journal article" date="2015" name="Insect Biochem. Mol. Biol.">
        <title>An insight into the sialome of the horse fly, Tabanus bromius.</title>
        <authorList>
            <person name="Ribeiro J.M."/>
            <person name="Kazimirova M."/>
            <person name="Takac P."/>
            <person name="Andersen J.F."/>
            <person name="Francischetti I.M."/>
        </authorList>
    </citation>
    <scope>NUCLEOTIDE SEQUENCE</scope>
</reference>
<dbReference type="GO" id="GO:0005667">
    <property type="term" value="C:transcription regulator complex"/>
    <property type="evidence" value="ECO:0007669"/>
    <property type="project" value="TreeGrafter"/>
</dbReference>
<dbReference type="GO" id="GO:0005634">
    <property type="term" value="C:nucleus"/>
    <property type="evidence" value="ECO:0007669"/>
    <property type="project" value="TreeGrafter"/>
</dbReference>
<keyword evidence="2" id="KW-0418">Kinase</keyword>
<dbReference type="InterPro" id="IPR039353">
    <property type="entry name" value="TF_Adf1"/>
</dbReference>
<dbReference type="SMART" id="SM00595">
    <property type="entry name" value="MADF"/>
    <property type="match status" value="1"/>
</dbReference>
<dbReference type="Pfam" id="PF10545">
    <property type="entry name" value="MADF_DNA_bdg"/>
    <property type="match status" value="1"/>
</dbReference>
<dbReference type="PROSITE" id="PS51029">
    <property type="entry name" value="MADF"/>
    <property type="match status" value="1"/>
</dbReference>
<accession>A0A0K8TLM4</accession>
<name>A0A0K8TLM4_TABBR</name>
<dbReference type="AlphaFoldDB" id="A0A0K8TLM4"/>
<dbReference type="PANTHER" id="PTHR12243:SF69">
    <property type="entry name" value="SI:CH73-59F11.3"/>
    <property type="match status" value="1"/>
</dbReference>
<dbReference type="InterPro" id="IPR006578">
    <property type="entry name" value="MADF-dom"/>
</dbReference>
<protein>
    <submittedName>
        <fullName evidence="2">Putative serine/threonine-protein kinase mark-a</fullName>
    </submittedName>
</protein>
<feature type="domain" description="MADF" evidence="1">
    <location>
        <begin position="22"/>
        <end position="113"/>
    </location>
</feature>
<keyword evidence="2" id="KW-0808">Transferase</keyword>
<dbReference type="PANTHER" id="PTHR12243">
    <property type="entry name" value="MADF DOMAIN TRANSCRIPTION FACTOR"/>
    <property type="match status" value="1"/>
</dbReference>
<feature type="non-terminal residue" evidence="2">
    <location>
        <position position="1"/>
    </location>
</feature>
<proteinExistence type="evidence at transcript level"/>
<sequence length="300" mass="34712">PKVIKRRRRRVRNDDMGNLDISLIKEFARRPAFYDRSNPNFKDKVYAQHAWREISNMLGFDATILKDRMYQLRNRYNLEKRRLENIRNDDPTNPLVSPWPLFNHLKFLDGHIKPRRSYKRMMKRPTCNAEPEVAAPEQIMNGAAATVVYENNVKYETEVDSDDEHEVVTEEPNAQRYIDASNFLASESDATSAATRNHYAHYIPNPITPQNARMNGHANGTVMNGINVRSIDSLKRHLHTDDSAPEDTPAKKSMKVSRFEKFEAFGRFLAMSLCDLSEQRALSLVERFTSDVVQALLEKN</sequence>
<evidence type="ECO:0000313" key="2">
    <source>
        <dbReference type="EMBL" id="JAI15257.1"/>
    </source>
</evidence>
<dbReference type="GO" id="GO:0016301">
    <property type="term" value="F:kinase activity"/>
    <property type="evidence" value="ECO:0007669"/>
    <property type="project" value="UniProtKB-KW"/>
</dbReference>